<feature type="region of interest" description="Disordered" evidence="8">
    <location>
        <begin position="82"/>
        <end position="116"/>
    </location>
</feature>
<dbReference type="PROSITE" id="PS51826">
    <property type="entry name" value="PSBD"/>
    <property type="match status" value="1"/>
</dbReference>
<evidence type="ECO:0000259" key="10">
    <source>
        <dbReference type="PROSITE" id="PS51826"/>
    </source>
</evidence>
<dbReference type="PANTHER" id="PTHR43178:SF5">
    <property type="entry name" value="LIPOAMIDE ACYLTRANSFERASE COMPONENT OF BRANCHED-CHAIN ALPHA-KETO ACID DEHYDROGENASE COMPLEX, MITOCHONDRIAL"/>
    <property type="match status" value="1"/>
</dbReference>
<proteinExistence type="inferred from homology"/>
<comment type="cofactor">
    <cofactor evidence="1 7">
        <name>(R)-lipoate</name>
        <dbReference type="ChEBI" id="CHEBI:83088"/>
    </cofactor>
</comment>
<dbReference type="GO" id="GO:0016407">
    <property type="term" value="F:acetyltransferase activity"/>
    <property type="evidence" value="ECO:0007669"/>
    <property type="project" value="TreeGrafter"/>
</dbReference>
<dbReference type="AlphaFoldDB" id="A0A9J6PKX9"/>
<accession>A0A9J6PKX9</accession>
<evidence type="ECO:0000313" key="12">
    <source>
        <dbReference type="Proteomes" id="UP001055804"/>
    </source>
</evidence>
<dbReference type="SUPFAM" id="SSF52777">
    <property type="entry name" value="CoA-dependent acyltransferases"/>
    <property type="match status" value="1"/>
</dbReference>
<evidence type="ECO:0000256" key="2">
    <source>
        <dbReference type="ARBA" id="ARBA00007317"/>
    </source>
</evidence>
<dbReference type="PROSITE" id="PS00189">
    <property type="entry name" value="LIPOYL"/>
    <property type="match status" value="1"/>
</dbReference>
<dbReference type="Gene3D" id="2.40.50.100">
    <property type="match status" value="1"/>
</dbReference>
<reference evidence="11" key="1">
    <citation type="submission" date="2022-06" db="EMBL/GenBank/DDBJ databases">
        <title>Isolation and Genomics of Futiania mangrovii gen. nov., sp. nov., a Rare and Metabolically-versatile member in the Class Alphaproteobacteria.</title>
        <authorList>
            <person name="Liu L."/>
            <person name="Huang W.-C."/>
            <person name="Pan J."/>
            <person name="Li J."/>
            <person name="Huang Y."/>
            <person name="Du H."/>
            <person name="Liu Y."/>
            <person name="Li M."/>
        </authorList>
    </citation>
    <scope>NUCLEOTIDE SEQUENCE</scope>
    <source>
        <strain evidence="11">FT118</strain>
    </source>
</reference>
<comment type="subunit">
    <text evidence="3">Forms a 24-polypeptide structural core with octahedral symmetry.</text>
</comment>
<dbReference type="SUPFAM" id="SSF47005">
    <property type="entry name" value="Peripheral subunit-binding domain of 2-oxo acid dehydrogenase complex"/>
    <property type="match status" value="1"/>
</dbReference>
<name>A0A9J6PKX9_9PROT</name>
<evidence type="ECO:0000313" key="11">
    <source>
        <dbReference type="EMBL" id="MCP1337247.1"/>
    </source>
</evidence>
<dbReference type="PANTHER" id="PTHR43178">
    <property type="entry name" value="DIHYDROLIPOAMIDE ACETYLTRANSFERASE COMPONENT OF PYRUVATE DEHYDROGENASE COMPLEX"/>
    <property type="match status" value="1"/>
</dbReference>
<evidence type="ECO:0000256" key="7">
    <source>
        <dbReference type="RuleBase" id="RU003423"/>
    </source>
</evidence>
<keyword evidence="4 7" id="KW-0808">Transferase</keyword>
<feature type="domain" description="Peripheral subunit-binding (PSBD)" evidence="10">
    <location>
        <begin position="123"/>
        <end position="160"/>
    </location>
</feature>
<dbReference type="SUPFAM" id="SSF51230">
    <property type="entry name" value="Single hybrid motif"/>
    <property type="match status" value="1"/>
</dbReference>
<keyword evidence="12" id="KW-1185">Reference proteome</keyword>
<dbReference type="CDD" id="cd06849">
    <property type="entry name" value="lipoyl_domain"/>
    <property type="match status" value="1"/>
</dbReference>
<dbReference type="InterPro" id="IPR050743">
    <property type="entry name" value="2-oxoacid_DH_E2_comp"/>
</dbReference>
<dbReference type="Proteomes" id="UP001055804">
    <property type="component" value="Unassembled WGS sequence"/>
</dbReference>
<protein>
    <recommendedName>
        <fullName evidence="7">Dihydrolipoamide acetyltransferase component of pyruvate dehydrogenase complex</fullName>
        <ecNumber evidence="7">2.3.1.-</ecNumber>
    </recommendedName>
</protein>
<evidence type="ECO:0000256" key="6">
    <source>
        <dbReference type="ARBA" id="ARBA00023315"/>
    </source>
</evidence>
<dbReference type="Gene3D" id="3.30.559.10">
    <property type="entry name" value="Chloramphenicol acetyltransferase-like domain"/>
    <property type="match status" value="1"/>
</dbReference>
<dbReference type="PROSITE" id="PS50968">
    <property type="entry name" value="BIOTINYL_LIPOYL"/>
    <property type="match status" value="1"/>
</dbReference>
<dbReference type="InterPro" id="IPR036625">
    <property type="entry name" value="E3-bd_dom_sf"/>
</dbReference>
<dbReference type="Gene3D" id="4.10.320.10">
    <property type="entry name" value="E3-binding domain"/>
    <property type="match status" value="1"/>
</dbReference>
<comment type="caution">
    <text evidence="11">The sequence shown here is derived from an EMBL/GenBank/DDBJ whole genome shotgun (WGS) entry which is preliminary data.</text>
</comment>
<dbReference type="InterPro" id="IPR003016">
    <property type="entry name" value="2-oxoA_DH_lipoyl-BS"/>
</dbReference>
<feature type="compositionally biased region" description="Low complexity" evidence="8">
    <location>
        <begin position="100"/>
        <end position="114"/>
    </location>
</feature>
<dbReference type="GO" id="GO:0031405">
    <property type="term" value="F:lipoic acid binding"/>
    <property type="evidence" value="ECO:0007669"/>
    <property type="project" value="TreeGrafter"/>
</dbReference>
<feature type="domain" description="Lipoyl-binding" evidence="9">
    <location>
        <begin position="4"/>
        <end position="79"/>
    </location>
</feature>
<evidence type="ECO:0000256" key="4">
    <source>
        <dbReference type="ARBA" id="ARBA00022679"/>
    </source>
</evidence>
<dbReference type="InterPro" id="IPR004167">
    <property type="entry name" value="PSBD"/>
</dbReference>
<sequence>MSGVRDIVMPKLGLTMTEGLVTEWRVGPGDRFAPGDILLVIETEKIANEIEAEDAGEIAEILVGEGETVAVGTPLARLKAGGAAGTAKSEAAPAETPSEKPTATEPKLAAAATAPRKEGERIIATPLARRIARQDGVDLAAVAGSGPRGRIKAEDVEAAKARQASTAAMPEGPAPEGERVAVTGAQATIVRRLTQSKQEIPHFYVAADADVGPLMALRAQVNAVGDWPRTTLTHWIVAAMGRALTEMPQMNRVWDDGHLVSLPRADVGLAVDTPRGLYVPVVRDAGHRSVGEIAVAAGALVEKARGGGLDAAAMAGGAITLSNVGTNAVRYLTPIINPGQAMILGAGAVGEVFRPDAEGRPVLKRELGLVLACDHRVINGMDGAAFLARVVELIGQPMRLLTVPAKEG</sequence>
<dbReference type="InterPro" id="IPR023213">
    <property type="entry name" value="CAT-like_dom_sf"/>
</dbReference>
<organism evidence="11 12">
    <name type="scientific">Futiania mangrovi</name>
    <dbReference type="NCBI Taxonomy" id="2959716"/>
    <lineage>
        <taxon>Bacteria</taxon>
        <taxon>Pseudomonadati</taxon>
        <taxon>Pseudomonadota</taxon>
        <taxon>Alphaproteobacteria</taxon>
        <taxon>Futianiales</taxon>
        <taxon>Futianiaceae</taxon>
        <taxon>Futiania</taxon>
    </lineage>
</organism>
<dbReference type="RefSeq" id="WP_269333176.1">
    <property type="nucleotide sequence ID" value="NZ_JAMZFT010000002.1"/>
</dbReference>
<dbReference type="EMBL" id="JAMZFT010000002">
    <property type="protein sequence ID" value="MCP1337247.1"/>
    <property type="molecule type" value="Genomic_DNA"/>
</dbReference>
<dbReference type="Pfam" id="PF00364">
    <property type="entry name" value="Biotin_lipoyl"/>
    <property type="match status" value="1"/>
</dbReference>
<evidence type="ECO:0000259" key="9">
    <source>
        <dbReference type="PROSITE" id="PS50968"/>
    </source>
</evidence>
<evidence type="ECO:0000256" key="8">
    <source>
        <dbReference type="SAM" id="MobiDB-lite"/>
    </source>
</evidence>
<keyword evidence="5 7" id="KW-0450">Lipoyl</keyword>
<evidence type="ECO:0000256" key="1">
    <source>
        <dbReference type="ARBA" id="ARBA00001938"/>
    </source>
</evidence>
<gene>
    <name evidence="11" type="ORF">NJQ99_12570</name>
</gene>
<dbReference type="InterPro" id="IPR001078">
    <property type="entry name" value="2-oxoacid_DH_actylTfrase"/>
</dbReference>
<keyword evidence="6 7" id="KW-0012">Acyltransferase</keyword>
<dbReference type="InterPro" id="IPR011053">
    <property type="entry name" value="Single_hybrid_motif"/>
</dbReference>
<dbReference type="GO" id="GO:0005737">
    <property type="term" value="C:cytoplasm"/>
    <property type="evidence" value="ECO:0007669"/>
    <property type="project" value="TreeGrafter"/>
</dbReference>
<evidence type="ECO:0000256" key="3">
    <source>
        <dbReference type="ARBA" id="ARBA00011484"/>
    </source>
</evidence>
<comment type="similarity">
    <text evidence="2 7">Belongs to the 2-oxoacid dehydrogenase family.</text>
</comment>
<dbReference type="Pfam" id="PF00198">
    <property type="entry name" value="2-oxoacid_dh"/>
    <property type="match status" value="1"/>
</dbReference>
<dbReference type="EC" id="2.3.1.-" evidence="7"/>
<evidence type="ECO:0000256" key="5">
    <source>
        <dbReference type="ARBA" id="ARBA00022823"/>
    </source>
</evidence>
<dbReference type="InterPro" id="IPR000089">
    <property type="entry name" value="Biotin_lipoyl"/>
</dbReference>
<dbReference type="Pfam" id="PF02817">
    <property type="entry name" value="E3_binding"/>
    <property type="match status" value="1"/>
</dbReference>